<dbReference type="EC" id="3.4.21.-" evidence="1"/>
<keyword evidence="1" id="KW-0720">Serine protease</keyword>
<dbReference type="InterPro" id="IPR043504">
    <property type="entry name" value="Peptidase_S1_PA_chymotrypsin"/>
</dbReference>
<comment type="function">
    <text evidence="1">Peroxisomal protease that mediates both the removal of the leader peptide from proteins containing a PTS2 target sequence and processes several PTS1-containing proteins. Catalyzes the processing of PTS1-proteins involved in the peroxisomal beta-oxidation of fatty acids.</text>
</comment>
<keyword evidence="1" id="KW-0645">Protease</keyword>
<dbReference type="KEGG" id="bgt:106050777"/>
<keyword evidence="1" id="KW-0378">Hydrolase</keyword>
<reference evidence="2" key="1">
    <citation type="submission" date="2020-05" db="UniProtKB">
        <authorList>
            <consortium name="EnsemblMetazoa"/>
        </authorList>
    </citation>
    <scope>IDENTIFICATION</scope>
    <source>
        <strain evidence="2">BB02</strain>
    </source>
</reference>
<dbReference type="GO" id="GO:0016485">
    <property type="term" value="P:protein processing"/>
    <property type="evidence" value="ECO:0007669"/>
    <property type="project" value="InterPro"/>
</dbReference>
<evidence type="ECO:0000313" key="2">
    <source>
        <dbReference type="EnsemblMetazoa" id="BGLB022352-PA"/>
    </source>
</evidence>
<dbReference type="GO" id="GO:0005777">
    <property type="term" value="C:peroxisome"/>
    <property type="evidence" value="ECO:0007669"/>
    <property type="project" value="UniProtKB-SubCell"/>
</dbReference>
<dbReference type="GO" id="GO:0031998">
    <property type="term" value="P:regulation of fatty acid beta-oxidation"/>
    <property type="evidence" value="ECO:0007669"/>
    <property type="project" value="TreeGrafter"/>
</dbReference>
<dbReference type="VEuPathDB" id="VectorBase:BGLAX_046260"/>
<protein>
    <recommendedName>
        <fullName evidence="1">Peroxisomal leader peptide-processing protease</fullName>
        <ecNumber evidence="1">3.4.21.-</ecNumber>
    </recommendedName>
</protein>
<name>A0A2C9KQG1_BIOGL</name>
<comment type="similarity">
    <text evidence="1">Belongs to the peptidase S1B family.</text>
</comment>
<sequence>MTFQKGYLIMASEEIIQLMGCVIRWTCPGVKDEQSGSGVVLIPQEGVILGQGSLLASLCFSNKALASRIYKGEFIGKEFLDSVKFEIMLDSRWNKASSNKRRAKEKVFEPEPFLSSDSVSSSFPRIYSCQCLAAYRNAAFHSVMCKVMPAESWTFESDIAGETEGATVENKKVAKENIEENKITYHLLSYFLIFKMEPITLVDTHLLTCFKDLEEKKVNQPLCSIGDAAEIVATPFGSQNPSVFFNSYSRGIISNVQGCWIVTDARCIPGSEGGPLFIMKQDGSRYLTGMVVASLCWKNKEWVGFSLACSLKSILSHLVMQTSKLNTKLQKLVNVKALDEKISSSTLLKYSDSLLPVAACTVLVRVGATWGSGVVVNKALGIILTCSHVIKDSQHHIVSVKTIQDSTEYKAQVLYSHKDHPHGPFDIAVLLCPEATSSIVDVGVPPIRPPKLGERVVVSGHALFSSDLQLLPSMTSGVISKLIDIHGHLCMVQTTCAVHAGTSGGPLLSQNGALLGIVVCNTVDKGSNSSYPHLNMSIPAYSLLPALNSYIGTQDPSVFSSFLIKDKVVRKLWALENTTLENFSQCSKSKL</sequence>
<dbReference type="VEuPathDB" id="VectorBase:BGLB022352"/>
<accession>A0A2C9KQG1</accession>
<dbReference type="Proteomes" id="UP000076420">
    <property type="component" value="Unassembled WGS sequence"/>
</dbReference>
<evidence type="ECO:0000256" key="1">
    <source>
        <dbReference type="PIRNR" id="PIRNR037989"/>
    </source>
</evidence>
<dbReference type="InterPro" id="IPR009003">
    <property type="entry name" value="Peptidase_S1_PA"/>
</dbReference>
<keyword evidence="1" id="KW-0576">Peroxisome</keyword>
<dbReference type="Gene3D" id="2.40.10.10">
    <property type="entry name" value="Trypsin-like serine proteases"/>
    <property type="match status" value="3"/>
</dbReference>
<dbReference type="EnsemblMetazoa" id="BGLB022352-RA">
    <property type="protein sequence ID" value="BGLB022352-PA"/>
    <property type="gene ID" value="BGLB022352"/>
</dbReference>
<dbReference type="PANTHER" id="PTHR21004:SF0">
    <property type="entry name" value="PEROXISOMAL LEADER PEPTIDE-PROCESSING PROTEASE"/>
    <property type="match status" value="1"/>
</dbReference>
<dbReference type="AlphaFoldDB" id="A0A2C9KQG1"/>
<dbReference type="GO" id="GO:0004252">
    <property type="term" value="F:serine-type endopeptidase activity"/>
    <property type="evidence" value="ECO:0007669"/>
    <property type="project" value="InterPro"/>
</dbReference>
<evidence type="ECO:0000313" key="3">
    <source>
        <dbReference type="Proteomes" id="UP000076420"/>
    </source>
</evidence>
<dbReference type="InterPro" id="IPR039245">
    <property type="entry name" value="TYSND1/DEG15"/>
</dbReference>
<comment type="PTM">
    <text evidence="1">The full-lengh TYSND1 is the active the proteolytic processing of PTS1- and PTS2-proteins and in self-cleavage, and intermolecular self-cleavage of TYSND1 down-regulates its protease activity.</text>
</comment>
<proteinExistence type="inferred from homology"/>
<organism evidence="2 3">
    <name type="scientific">Biomphalaria glabrata</name>
    <name type="common">Bloodfluke planorb</name>
    <name type="synonym">Freshwater snail</name>
    <dbReference type="NCBI Taxonomy" id="6526"/>
    <lineage>
        <taxon>Eukaryota</taxon>
        <taxon>Metazoa</taxon>
        <taxon>Spiralia</taxon>
        <taxon>Lophotrochozoa</taxon>
        <taxon>Mollusca</taxon>
        <taxon>Gastropoda</taxon>
        <taxon>Heterobranchia</taxon>
        <taxon>Euthyneura</taxon>
        <taxon>Panpulmonata</taxon>
        <taxon>Hygrophila</taxon>
        <taxon>Lymnaeoidea</taxon>
        <taxon>Planorbidae</taxon>
        <taxon>Biomphalaria</taxon>
    </lineage>
</organism>
<dbReference type="OrthoDB" id="17845at2759"/>
<dbReference type="SUPFAM" id="SSF50494">
    <property type="entry name" value="Trypsin-like serine proteases"/>
    <property type="match status" value="2"/>
</dbReference>
<dbReference type="STRING" id="6526.A0A2C9KQG1"/>
<comment type="subcellular location">
    <subcellularLocation>
        <location evidence="1">Peroxisome</location>
    </subcellularLocation>
</comment>
<dbReference type="Pfam" id="PF13365">
    <property type="entry name" value="Trypsin_2"/>
    <property type="match status" value="1"/>
</dbReference>
<gene>
    <name evidence="2" type="primary">106050777</name>
</gene>
<dbReference type="PANTHER" id="PTHR21004">
    <property type="entry name" value="SERINE PROTEASE-RELATED"/>
    <property type="match status" value="1"/>
</dbReference>